<proteinExistence type="predicted"/>
<evidence type="ECO:0000313" key="3">
    <source>
        <dbReference type="Proteomes" id="UP000244073"/>
    </source>
</evidence>
<dbReference type="OrthoDB" id="309640at2759"/>
<gene>
    <name evidence="2" type="ORF">P175DRAFT_0532644</name>
</gene>
<protein>
    <submittedName>
        <fullName evidence="2">Uncharacterized protein</fullName>
    </submittedName>
</protein>
<accession>A0A2T5LYA4</accession>
<dbReference type="AlphaFoldDB" id="A0A2T5LYA4"/>
<comment type="caution">
    <text evidence="2">The sequence shown here is derived from an EMBL/GenBank/DDBJ whole genome shotgun (WGS) entry which is preliminary data.</text>
</comment>
<keyword evidence="1" id="KW-0812">Transmembrane</keyword>
<dbReference type="VEuPathDB" id="FungiDB:P175DRAFT_0532644"/>
<evidence type="ECO:0000313" key="2">
    <source>
        <dbReference type="EMBL" id="PTU21262.1"/>
    </source>
</evidence>
<name>A0A2T5LYA4_9EURO</name>
<sequence length="124" mass="13416">MGHDWNPVSVEPSKGNTPPVFAAAFVKLIGISAKVQLLVVFDSAMSDKDDTAFEDGVAVEGNPLMLVMGRTTPGVGDIGRDTAQPVVSQDDTWYNLSFAEIGLEQFADFEHLLGLFQHGWNSFS</sequence>
<dbReference type="GeneID" id="63816869"/>
<dbReference type="EMBL" id="MSFN02000004">
    <property type="protein sequence ID" value="PTU21262.1"/>
    <property type="molecule type" value="Genomic_DNA"/>
</dbReference>
<feature type="transmembrane region" description="Helical" evidence="1">
    <location>
        <begin position="20"/>
        <end position="41"/>
    </location>
</feature>
<reference evidence="2 3" key="1">
    <citation type="journal article" date="2018" name="Proc. Natl. Acad. Sci. U.S.A.">
        <title>Linking secondary metabolites to gene clusters through genome sequencing of six diverse Aspergillus species.</title>
        <authorList>
            <person name="Kaerboelling I."/>
            <person name="Vesth T.C."/>
            <person name="Frisvad J.C."/>
            <person name="Nybo J.L."/>
            <person name="Theobald S."/>
            <person name="Kuo A."/>
            <person name="Bowyer P."/>
            <person name="Matsuda Y."/>
            <person name="Mondo S."/>
            <person name="Lyhne E.K."/>
            <person name="Kogle M.E."/>
            <person name="Clum A."/>
            <person name="Lipzen A."/>
            <person name="Salamov A."/>
            <person name="Ngan C.Y."/>
            <person name="Daum C."/>
            <person name="Chiniquy J."/>
            <person name="Barry K."/>
            <person name="LaButti K."/>
            <person name="Haridas S."/>
            <person name="Simmons B.A."/>
            <person name="Magnuson J.K."/>
            <person name="Mortensen U.H."/>
            <person name="Larsen T.O."/>
            <person name="Grigoriev I.V."/>
            <person name="Baker S.E."/>
            <person name="Andersen M.R."/>
        </authorList>
    </citation>
    <scope>NUCLEOTIDE SEQUENCE [LARGE SCALE GENOMIC DNA]</scope>
    <source>
        <strain evidence="2 3">IBT 24754</strain>
    </source>
</reference>
<organism evidence="2 3">
    <name type="scientific">Aspergillus ochraceoroseus IBT 24754</name>
    <dbReference type="NCBI Taxonomy" id="1392256"/>
    <lineage>
        <taxon>Eukaryota</taxon>
        <taxon>Fungi</taxon>
        <taxon>Dikarya</taxon>
        <taxon>Ascomycota</taxon>
        <taxon>Pezizomycotina</taxon>
        <taxon>Eurotiomycetes</taxon>
        <taxon>Eurotiomycetidae</taxon>
        <taxon>Eurotiales</taxon>
        <taxon>Aspergillaceae</taxon>
        <taxon>Aspergillus</taxon>
        <taxon>Aspergillus subgen. Nidulantes</taxon>
    </lineage>
</organism>
<keyword evidence="1" id="KW-0472">Membrane</keyword>
<dbReference type="Proteomes" id="UP000244073">
    <property type="component" value="Unassembled WGS sequence"/>
</dbReference>
<dbReference type="RefSeq" id="XP_040752654.1">
    <property type="nucleotide sequence ID" value="XM_040899987.1"/>
</dbReference>
<evidence type="ECO:0000256" key="1">
    <source>
        <dbReference type="SAM" id="Phobius"/>
    </source>
</evidence>
<keyword evidence="1" id="KW-1133">Transmembrane helix</keyword>